<dbReference type="Proteomes" id="UP000305282">
    <property type="component" value="Unassembled WGS sequence"/>
</dbReference>
<feature type="region of interest" description="Disordered" evidence="1">
    <location>
        <begin position="227"/>
        <end position="263"/>
    </location>
</feature>
<feature type="domain" description="Phosphotyrosine protein phosphatase I" evidence="2">
    <location>
        <begin position="24"/>
        <end position="225"/>
    </location>
</feature>
<dbReference type="InterPro" id="IPR023485">
    <property type="entry name" value="Ptyr_pPase"/>
</dbReference>
<dbReference type="SUPFAM" id="SSF52788">
    <property type="entry name" value="Phosphotyrosine protein phosphatases I"/>
    <property type="match status" value="1"/>
</dbReference>
<feature type="compositionally biased region" description="Basic and acidic residues" evidence="1">
    <location>
        <begin position="227"/>
        <end position="237"/>
    </location>
</feature>
<dbReference type="EMBL" id="SSXH01000030">
    <property type="protein sequence ID" value="THJ75913.1"/>
    <property type="molecule type" value="Genomic_DNA"/>
</dbReference>
<evidence type="ECO:0000259" key="2">
    <source>
        <dbReference type="SMART" id="SM00226"/>
    </source>
</evidence>
<dbReference type="Gene3D" id="3.40.50.2300">
    <property type="match status" value="1"/>
</dbReference>
<gene>
    <name evidence="3" type="ORF">E7Y31_02655</name>
</gene>
<comment type="caution">
    <text evidence="3">The sequence shown here is derived from an EMBL/GenBank/DDBJ whole genome shotgun (WGS) entry which is preliminary data.</text>
</comment>
<evidence type="ECO:0000313" key="3">
    <source>
        <dbReference type="EMBL" id="THJ75913.1"/>
    </source>
</evidence>
<dbReference type="AlphaFoldDB" id="A0A4S5EUC4"/>
<evidence type="ECO:0000256" key="1">
    <source>
        <dbReference type="SAM" id="MobiDB-lite"/>
    </source>
</evidence>
<sequence>MRHPRPARSQLAAREELAMQQRPWAVLMVCTGNLCRSPLAEHLALAWFAAALAQADTHPVGAWEPPGCAGGLLVSSAGTQARADRTMHPHAAAILTARGMDPAGFRARRLTPELILANDLVLCATRAQRSAVVGLTPRALRRTFTMREFGRLTSSVRSAGLPEGGVRAIGEYLAAVAWRMRAARQAPSVAADDLIDPVNGDLHAFDECARIIGTALAHPMALLAEGARDTRAARRSPDPPVPDAAGPPSAGPTPRRPRAMARR</sequence>
<dbReference type="Pfam" id="PF01451">
    <property type="entry name" value="LMWPc"/>
    <property type="match status" value="1"/>
</dbReference>
<keyword evidence="4" id="KW-1185">Reference proteome</keyword>
<dbReference type="OrthoDB" id="9784339at2"/>
<organism evidence="3 4">
    <name type="scientific">Candidatus Frankia alpina</name>
    <dbReference type="NCBI Taxonomy" id="2699483"/>
    <lineage>
        <taxon>Bacteria</taxon>
        <taxon>Bacillati</taxon>
        <taxon>Actinomycetota</taxon>
        <taxon>Actinomycetes</taxon>
        <taxon>Frankiales</taxon>
        <taxon>Frankiaceae</taxon>
        <taxon>Frankia</taxon>
    </lineage>
</organism>
<accession>A0A4S5EUC4</accession>
<proteinExistence type="predicted"/>
<protein>
    <submittedName>
        <fullName evidence="3">Protein-tyrosine-phosphatase</fullName>
    </submittedName>
</protein>
<dbReference type="InterPro" id="IPR036196">
    <property type="entry name" value="Ptyr_pPase_sf"/>
</dbReference>
<evidence type="ECO:0000313" key="4">
    <source>
        <dbReference type="Proteomes" id="UP000305282"/>
    </source>
</evidence>
<reference evidence="3 4" key="1">
    <citation type="submission" date="2019-04" db="EMBL/GenBank/DDBJ databases">
        <title>Draft genome sequences for three unisolated Alnus-infective Frankia Sp+ strains, AgTrS, AiOr and AvVan, the first sequenced Frankia strains able to sporulate in-planta.</title>
        <authorList>
            <person name="Bethencourt L."/>
            <person name="Vautrin F."/>
            <person name="Taib N."/>
            <person name="Dubost A."/>
            <person name="Castro-Garcia L."/>
            <person name="Imbaud O."/>
            <person name="Abrouk D."/>
            <person name="Fournier P."/>
            <person name="Briolay J."/>
            <person name="Nguyen A."/>
            <person name="Normand P."/>
            <person name="Fernandez M.P."/>
            <person name="Brochier-Armanet C."/>
            <person name="Herrera-Belaroussi A."/>
        </authorList>
    </citation>
    <scope>NUCLEOTIDE SEQUENCE [LARGE SCALE GENOMIC DNA]</scope>
    <source>
        <strain evidence="3 4">AvVan</strain>
    </source>
</reference>
<name>A0A4S5EUC4_9ACTN</name>
<dbReference type="SMART" id="SM00226">
    <property type="entry name" value="LMWPc"/>
    <property type="match status" value="1"/>
</dbReference>